<dbReference type="RefSeq" id="WP_168175760.1">
    <property type="nucleotide sequence ID" value="NZ_CP018477.1"/>
</dbReference>
<dbReference type="KEGG" id="ttf:THTE_0054"/>
<feature type="domain" description="CBS" evidence="3">
    <location>
        <begin position="52"/>
        <end position="107"/>
    </location>
</feature>
<protein>
    <submittedName>
        <fullName evidence="4">CBS domain protein</fullName>
    </submittedName>
</protein>
<dbReference type="PROSITE" id="PS51371">
    <property type="entry name" value="CBS"/>
    <property type="match status" value="2"/>
</dbReference>
<proteinExistence type="predicted"/>
<keyword evidence="5" id="KW-1185">Reference proteome</keyword>
<keyword evidence="1 2" id="KW-0129">CBS domain</keyword>
<gene>
    <name evidence="4" type="ORF">THTE_0054</name>
</gene>
<dbReference type="Gene3D" id="3.10.580.10">
    <property type="entry name" value="CBS-domain"/>
    <property type="match status" value="1"/>
</dbReference>
<dbReference type="EMBL" id="CP018477">
    <property type="protein sequence ID" value="ASV72656.1"/>
    <property type="molecule type" value="Genomic_DNA"/>
</dbReference>
<accession>A0A286R9M2</accession>
<dbReference type="PANTHER" id="PTHR43080:SF2">
    <property type="entry name" value="CBS DOMAIN-CONTAINING PROTEIN"/>
    <property type="match status" value="1"/>
</dbReference>
<dbReference type="SMART" id="SM00116">
    <property type="entry name" value="CBS"/>
    <property type="match status" value="2"/>
</dbReference>
<reference evidence="4 5" key="1">
    <citation type="journal article" name="Front. Microbiol.">
        <title>Sugar Metabolism of the First Thermophilic Planctomycete Thermogutta terrifontis: Comparative Genomic and Transcriptomic Approaches.</title>
        <authorList>
            <person name="Elcheninov A.G."/>
            <person name="Menzel P."/>
            <person name="Gudbergsdottir S.R."/>
            <person name="Slesarev A.I."/>
            <person name="Kadnikov V.V."/>
            <person name="Krogh A."/>
            <person name="Bonch-Osmolovskaya E.A."/>
            <person name="Peng X."/>
            <person name="Kublanov I.V."/>
        </authorList>
    </citation>
    <scope>NUCLEOTIDE SEQUENCE [LARGE SCALE GENOMIC DNA]</scope>
    <source>
        <strain evidence="4 5">R1</strain>
    </source>
</reference>
<evidence type="ECO:0000256" key="2">
    <source>
        <dbReference type="PROSITE-ProRule" id="PRU00703"/>
    </source>
</evidence>
<dbReference type="Pfam" id="PF00571">
    <property type="entry name" value="CBS"/>
    <property type="match status" value="2"/>
</dbReference>
<evidence type="ECO:0000313" key="4">
    <source>
        <dbReference type="EMBL" id="ASV72656.1"/>
    </source>
</evidence>
<feature type="domain" description="CBS" evidence="3">
    <location>
        <begin position="117"/>
        <end position="172"/>
    </location>
</feature>
<dbReference type="SUPFAM" id="SSF54631">
    <property type="entry name" value="CBS-domain pair"/>
    <property type="match status" value="1"/>
</dbReference>
<dbReference type="AlphaFoldDB" id="A0A286R9M2"/>
<evidence type="ECO:0000256" key="1">
    <source>
        <dbReference type="ARBA" id="ARBA00023122"/>
    </source>
</evidence>
<dbReference type="PANTHER" id="PTHR43080">
    <property type="entry name" value="CBS DOMAIN-CONTAINING PROTEIN CBSX3, MITOCHONDRIAL"/>
    <property type="match status" value="1"/>
</dbReference>
<dbReference type="InterPro" id="IPR051257">
    <property type="entry name" value="Diverse_CBS-Domain"/>
</dbReference>
<organism evidence="4 5">
    <name type="scientific">Thermogutta terrifontis</name>
    <dbReference type="NCBI Taxonomy" id="1331910"/>
    <lineage>
        <taxon>Bacteria</taxon>
        <taxon>Pseudomonadati</taxon>
        <taxon>Planctomycetota</taxon>
        <taxon>Planctomycetia</taxon>
        <taxon>Pirellulales</taxon>
        <taxon>Thermoguttaceae</taxon>
        <taxon>Thermogutta</taxon>
    </lineage>
</organism>
<evidence type="ECO:0000259" key="3">
    <source>
        <dbReference type="PROSITE" id="PS51371"/>
    </source>
</evidence>
<evidence type="ECO:0000313" key="5">
    <source>
        <dbReference type="Proteomes" id="UP000215086"/>
    </source>
</evidence>
<sequence>MTRIICPDCGHENLAGADECVRCHQSLTQEEAFVPQNELERSVAYDRIGRLDIRDPVCVSPETPVGEVLRRMVAARTGCALVMEASQLVGIFTERDALLRLSLDRAEWENRAVRDFMTSPVETLELEDRLAFAIHRMAVGGYRHIPILSDGQLVGVVSVREVFRHLTRLLEAG</sequence>
<name>A0A286R9M2_9BACT</name>
<dbReference type="InterPro" id="IPR000644">
    <property type="entry name" value="CBS_dom"/>
</dbReference>
<dbReference type="Proteomes" id="UP000215086">
    <property type="component" value="Chromosome"/>
</dbReference>
<dbReference type="InterPro" id="IPR046342">
    <property type="entry name" value="CBS_dom_sf"/>
</dbReference>